<accession>A0A2I0UBF2</accession>
<keyword evidence="2" id="KW-1185">Reference proteome</keyword>
<protein>
    <submittedName>
        <fullName evidence="1">Uncharacterized protein</fullName>
    </submittedName>
</protein>
<proteinExistence type="predicted"/>
<dbReference type="AlphaFoldDB" id="A0A2I0UBF2"/>
<reference evidence="2" key="2">
    <citation type="submission" date="2017-12" db="EMBL/GenBank/DDBJ databases">
        <title>Genome sequence of the Bar-tailed Godwit (Limosa lapponica baueri).</title>
        <authorList>
            <person name="Lima N.C.B."/>
            <person name="Parody-Merino A.M."/>
            <person name="Battley P.F."/>
            <person name="Fidler A.E."/>
            <person name="Prosdocimi F."/>
        </authorList>
    </citation>
    <scope>NUCLEOTIDE SEQUENCE [LARGE SCALE GENOMIC DNA]</scope>
</reference>
<sequence>MSECLDLEPDLEQIRTRVELKSKLFSLGFGCQWWISPEIRWLHEPFPILAGDLVEIVQLHEGETGPFLKVTKLGAILSFKLTGLRDADIKETHVMGYLVVKKTLGPEGECSDGAKSGSSLLQLSSMGLVLSMV</sequence>
<evidence type="ECO:0000313" key="1">
    <source>
        <dbReference type="EMBL" id="PKU43374.1"/>
    </source>
</evidence>
<reference evidence="2" key="1">
    <citation type="submission" date="2017-11" db="EMBL/GenBank/DDBJ databases">
        <authorList>
            <person name="Lima N.C."/>
            <person name="Parody-Merino A.M."/>
            <person name="Battley P.F."/>
            <person name="Fidler A.E."/>
            <person name="Prosdocimi F."/>
        </authorList>
    </citation>
    <scope>NUCLEOTIDE SEQUENCE [LARGE SCALE GENOMIC DNA]</scope>
</reference>
<name>A0A2I0UBF2_LIMLA</name>
<dbReference type="EMBL" id="KZ505909">
    <property type="protein sequence ID" value="PKU43374.1"/>
    <property type="molecule type" value="Genomic_DNA"/>
</dbReference>
<evidence type="ECO:0000313" key="2">
    <source>
        <dbReference type="Proteomes" id="UP000233556"/>
    </source>
</evidence>
<gene>
    <name evidence="1" type="ORF">llap_6318</name>
</gene>
<organism evidence="1 2">
    <name type="scientific">Limosa lapponica baueri</name>
    <dbReference type="NCBI Taxonomy" id="1758121"/>
    <lineage>
        <taxon>Eukaryota</taxon>
        <taxon>Metazoa</taxon>
        <taxon>Chordata</taxon>
        <taxon>Craniata</taxon>
        <taxon>Vertebrata</taxon>
        <taxon>Euteleostomi</taxon>
        <taxon>Archelosauria</taxon>
        <taxon>Archosauria</taxon>
        <taxon>Dinosauria</taxon>
        <taxon>Saurischia</taxon>
        <taxon>Theropoda</taxon>
        <taxon>Coelurosauria</taxon>
        <taxon>Aves</taxon>
        <taxon>Neognathae</taxon>
        <taxon>Neoaves</taxon>
        <taxon>Charadriiformes</taxon>
        <taxon>Scolopacidae</taxon>
        <taxon>Limosa</taxon>
    </lineage>
</organism>
<dbReference type="Proteomes" id="UP000233556">
    <property type="component" value="Unassembled WGS sequence"/>
</dbReference>